<keyword evidence="3" id="KW-0808">Transferase</keyword>
<reference evidence="3 4" key="1">
    <citation type="submission" date="2018-03" db="EMBL/GenBank/DDBJ databases">
        <title>Diversity of phytobeneficial traits revealed by whole-genome analysis of worldwide-isolated phenazine-producing Pseudomonas spp.</title>
        <authorList>
            <person name="Biessy A."/>
            <person name="Novinscak A."/>
            <person name="Blom J."/>
            <person name="Leger G."/>
            <person name="Thomashow L.S."/>
            <person name="Cazorla F.M."/>
            <person name="Josic D."/>
            <person name="Filion M."/>
        </authorList>
    </citation>
    <scope>NUCLEOTIDE SEQUENCE [LARGE SCALE GENOMIC DNA]</scope>
    <source>
        <strain evidence="3 4">30B</strain>
    </source>
</reference>
<keyword evidence="1" id="KW-0997">Cell inner membrane</keyword>
<accession>A0A3G7U6B7</accession>
<dbReference type="PANTHER" id="PTHR43685:SF2">
    <property type="entry name" value="GLYCOSYLTRANSFERASE 2-LIKE DOMAIN-CONTAINING PROTEIN"/>
    <property type="match status" value="1"/>
</dbReference>
<dbReference type="InterPro" id="IPR029044">
    <property type="entry name" value="Nucleotide-diphossugar_trans"/>
</dbReference>
<dbReference type="AlphaFoldDB" id="A0A3G7U6B7"/>
<dbReference type="InterPro" id="IPR001173">
    <property type="entry name" value="Glyco_trans_2-like"/>
</dbReference>
<dbReference type="Pfam" id="PF00535">
    <property type="entry name" value="Glycos_transf_2"/>
    <property type="match status" value="1"/>
</dbReference>
<feature type="domain" description="Glycosyltransferase 2-like" evidence="2">
    <location>
        <begin position="6"/>
        <end position="137"/>
    </location>
</feature>
<protein>
    <submittedName>
        <fullName evidence="3">Alpha-L-Rha alpha-1,3-L-rhamnosyltransferase</fullName>
    </submittedName>
</protein>
<dbReference type="PANTHER" id="PTHR43685">
    <property type="entry name" value="GLYCOSYLTRANSFERASE"/>
    <property type="match status" value="1"/>
</dbReference>
<dbReference type="Proteomes" id="UP000268696">
    <property type="component" value="Chromosome"/>
</dbReference>
<evidence type="ECO:0000256" key="1">
    <source>
        <dbReference type="ARBA" id="ARBA00022519"/>
    </source>
</evidence>
<dbReference type="RefSeq" id="WP_206433688.1">
    <property type="nucleotide sequence ID" value="NZ_CP027754.1"/>
</dbReference>
<organism evidence="3 4">
    <name type="scientific">Pseudomonas synxantha</name>
    <dbReference type="NCBI Taxonomy" id="47883"/>
    <lineage>
        <taxon>Bacteria</taxon>
        <taxon>Pseudomonadati</taxon>
        <taxon>Pseudomonadota</taxon>
        <taxon>Gammaproteobacteria</taxon>
        <taxon>Pseudomonadales</taxon>
        <taxon>Pseudomonadaceae</taxon>
        <taxon>Pseudomonas</taxon>
    </lineage>
</organism>
<name>A0A3G7U6B7_9PSED</name>
<evidence type="ECO:0000313" key="3">
    <source>
        <dbReference type="EMBL" id="AZE54119.1"/>
    </source>
</evidence>
<evidence type="ECO:0000313" key="4">
    <source>
        <dbReference type="Proteomes" id="UP000268696"/>
    </source>
</evidence>
<dbReference type="EMBL" id="CP027754">
    <property type="protein sequence ID" value="AZE54119.1"/>
    <property type="molecule type" value="Genomic_DNA"/>
</dbReference>
<dbReference type="GO" id="GO:0016740">
    <property type="term" value="F:transferase activity"/>
    <property type="evidence" value="ECO:0007669"/>
    <property type="project" value="UniProtKB-KW"/>
</dbReference>
<keyword evidence="1" id="KW-1003">Cell membrane</keyword>
<keyword evidence="1" id="KW-0472">Membrane</keyword>
<evidence type="ECO:0000259" key="2">
    <source>
        <dbReference type="Pfam" id="PF00535"/>
    </source>
</evidence>
<proteinExistence type="predicted"/>
<dbReference type="Gene3D" id="3.90.550.10">
    <property type="entry name" value="Spore Coat Polysaccharide Biosynthesis Protein SpsA, Chain A"/>
    <property type="match status" value="1"/>
</dbReference>
<dbReference type="InterPro" id="IPR050834">
    <property type="entry name" value="Glycosyltransf_2"/>
</dbReference>
<sequence>MAKIAVLLAAYNGEPFIVSQVNSILSQLDVDVDLYIRDDGSTDKTADVIQSFASLINVTIIEDDASTRSAAGNFFKILSQIEIENYDYVAFADQDDIWDPEKLKRAHAKIVEGDHEGYSADLIAYSNSKGHAQYLKKSYPAKDFDYLFQGASAGCTYVMTSKLAALVVRYTANLQSADFIGRSHDWLVYAIARANQMSWCYDAYAPIFYRQHASNVYGAMTTLGGLLEKIKLVRGGWYRSNVLWIAEHCGAGDREKDVIELVKRNGFLDRLKLIGRVGSFRRKTSECRVLSAFFFFGLF</sequence>
<gene>
    <name evidence="3" type="ORF">C4K03_1950</name>
</gene>
<dbReference type="SUPFAM" id="SSF53448">
    <property type="entry name" value="Nucleotide-diphospho-sugar transferases"/>
    <property type="match status" value="1"/>
</dbReference>